<dbReference type="PROSITE" id="PS50887">
    <property type="entry name" value="GGDEF"/>
    <property type="match status" value="1"/>
</dbReference>
<reference evidence="3" key="1">
    <citation type="submission" date="2010-10" db="EMBL/GenBank/DDBJ databases">
        <title>The complete genome of Halanaerobium praevalens DSM 2228.</title>
        <authorList>
            <consortium name="US DOE Joint Genome Institute (JGI-PGF)"/>
            <person name="Lucas S."/>
            <person name="Copeland A."/>
            <person name="Lapidus A."/>
            <person name="Glavina del Rio T."/>
            <person name="Dalin E."/>
            <person name="Tice H."/>
            <person name="Bruce D."/>
            <person name="Goodwin L."/>
            <person name="Pitluck S."/>
            <person name="Kyrpides N."/>
            <person name="Mavromatis K."/>
            <person name="Ivanova N."/>
            <person name="Ovchinnikova G."/>
            <person name="Chertkov O."/>
            <person name="Detter J.C."/>
            <person name="Han C."/>
            <person name="Larimer F."/>
            <person name="Land M."/>
            <person name="Hauser L."/>
            <person name="Markowitz V."/>
            <person name="Cheng J.-F."/>
            <person name="Hugenholtz P."/>
            <person name="Woyke T."/>
            <person name="Wu D."/>
            <person name="Tindall B."/>
            <person name="Pomrenke H.G."/>
            <person name="Brambilla E."/>
            <person name="Klenk H.-P."/>
            <person name="Eisen J.A."/>
        </authorList>
    </citation>
    <scope>NUCLEOTIDE SEQUENCE [LARGE SCALE GENOMIC DNA]</scope>
    <source>
        <strain evidence="3">ATCC 33744 / DSM 2228 / GSL</strain>
    </source>
</reference>
<organism evidence="2 3">
    <name type="scientific">Halanaerobium praevalens (strain ATCC 33744 / DSM 2228 / GSL)</name>
    <dbReference type="NCBI Taxonomy" id="572479"/>
    <lineage>
        <taxon>Bacteria</taxon>
        <taxon>Bacillati</taxon>
        <taxon>Bacillota</taxon>
        <taxon>Clostridia</taxon>
        <taxon>Halanaerobiales</taxon>
        <taxon>Halanaerobiaceae</taxon>
        <taxon>Halanaerobium</taxon>
    </lineage>
</organism>
<dbReference type="PANTHER" id="PTHR45138:SF9">
    <property type="entry name" value="DIGUANYLATE CYCLASE DGCM-RELATED"/>
    <property type="match status" value="1"/>
</dbReference>
<gene>
    <name evidence="2" type="ordered locus">Hprae_0197</name>
</gene>
<dbReference type="GO" id="GO:0052621">
    <property type="term" value="F:diguanylate cyclase activity"/>
    <property type="evidence" value="ECO:0007669"/>
    <property type="project" value="TreeGrafter"/>
</dbReference>
<dbReference type="Gene3D" id="3.30.450.40">
    <property type="match status" value="1"/>
</dbReference>
<sequence>MQLEKEKCQSVEELIDFFKRLKDSPVQLVQVFSTKSEILNQRIISAFNRYLPLSTLVGISAEEVIYENQVKLKEIAAAALCFEKSSFKLLKTDAKSKQNANKIMKSIETDTKAIIIYSDDKYNNGDQLVETLNQKQTDILIAGGQAAWGQANEQGYLFDRDGIIKKGSLALILNGSQLKAHWNYNLGWESISREMEITQAEDQIVYELDGRNIFEVYAEFLGEDIFEQVPSAATSKFPLVFNKGFKNARAAVDSVGKGIKFSGELEEGTKVKIAYGSLNKILKDSVRLREELNFHPEIAFIYSCSGRSNYLKSINSNLSEEIKAIPAPKVGFSTNGEYGVVDQKIQFLNMTNTVLYLSEKEEIIHKKIKFNTEKPQVKTENLFHLSKKVVSELETINKKMTKANKLTGNTKVEKTAANLFNLIFENNNYSGGIIIKEEALTRIYLEENLSAEAYDVFHSFWENKPEEITIKKEVLSFKKAFLIPLNQEIEALMIILSNELDLYDIKKSHFFIEQIPNYLKKSILYENLERNVASLSTLEQTSDFLYSTLELDLLYDRILDIIVATMGMSAAIIFKKEAFKLKTIQSINIEKESELYYYLKGHYQEIAEADQIVINNEVEFIEEIKTLIAIPINLGDYQGVLYAIQSKYKQLFNGNQRKFIRTLANQIRVSIRNALNHQKVKKLSVTDGLTKLYNHSYFDQELAKKDGEKYSVAILDIDNFKDFNDLYGHQAGDQVLKKLSELLKSAVRQKDIVARYGGEEFVIYFSIIEQEILLQVIKRLMEKIRNLEVCFEDKKLGVTVSMGIAINKSGNDSAESLIKKADNALYIAKGSGRDQFKFHKNID</sequence>
<dbReference type="GO" id="GO:0043709">
    <property type="term" value="P:cell adhesion involved in single-species biofilm formation"/>
    <property type="evidence" value="ECO:0007669"/>
    <property type="project" value="TreeGrafter"/>
</dbReference>
<dbReference type="PATRIC" id="fig|572479.3.peg.199"/>
<dbReference type="PANTHER" id="PTHR45138">
    <property type="entry name" value="REGULATORY COMPONENTS OF SENSORY TRANSDUCTION SYSTEM"/>
    <property type="match status" value="1"/>
</dbReference>
<dbReference type="HOGENOM" id="CLU_337643_0_0_9"/>
<dbReference type="SMART" id="SM00267">
    <property type="entry name" value="GGDEF"/>
    <property type="match status" value="1"/>
</dbReference>
<evidence type="ECO:0000313" key="3">
    <source>
        <dbReference type="Proteomes" id="UP000006866"/>
    </source>
</evidence>
<dbReference type="SUPFAM" id="SSF55073">
    <property type="entry name" value="Nucleotide cyclase"/>
    <property type="match status" value="1"/>
</dbReference>
<dbReference type="InterPro" id="IPR000160">
    <property type="entry name" value="GGDEF_dom"/>
</dbReference>
<dbReference type="Proteomes" id="UP000006866">
    <property type="component" value="Chromosome"/>
</dbReference>
<dbReference type="GO" id="GO:0005886">
    <property type="term" value="C:plasma membrane"/>
    <property type="evidence" value="ECO:0007669"/>
    <property type="project" value="TreeGrafter"/>
</dbReference>
<dbReference type="InterPro" id="IPR029787">
    <property type="entry name" value="Nucleotide_cyclase"/>
</dbReference>
<dbReference type="InterPro" id="IPR013702">
    <property type="entry name" value="FIST_domain_N"/>
</dbReference>
<dbReference type="OrthoDB" id="9805474at2"/>
<proteinExistence type="predicted"/>
<dbReference type="InterPro" id="IPR019494">
    <property type="entry name" value="FIST_C"/>
</dbReference>
<dbReference type="Pfam" id="PF08495">
    <property type="entry name" value="FIST"/>
    <property type="match status" value="1"/>
</dbReference>
<dbReference type="CDD" id="cd01949">
    <property type="entry name" value="GGDEF"/>
    <property type="match status" value="1"/>
</dbReference>
<feature type="domain" description="GGDEF" evidence="1">
    <location>
        <begin position="708"/>
        <end position="841"/>
    </location>
</feature>
<dbReference type="RefSeq" id="WP_014552389.1">
    <property type="nucleotide sequence ID" value="NC_017455.1"/>
</dbReference>
<dbReference type="InterPro" id="IPR029016">
    <property type="entry name" value="GAF-like_dom_sf"/>
</dbReference>
<accession>E3DMN0</accession>
<dbReference type="STRING" id="572479.Hprae_0197"/>
<dbReference type="SMART" id="SM00897">
    <property type="entry name" value="FIST"/>
    <property type="match status" value="1"/>
</dbReference>
<dbReference type="InterPro" id="IPR050469">
    <property type="entry name" value="Diguanylate_Cyclase"/>
</dbReference>
<keyword evidence="3" id="KW-1185">Reference proteome</keyword>
<evidence type="ECO:0000259" key="1">
    <source>
        <dbReference type="PROSITE" id="PS50887"/>
    </source>
</evidence>
<evidence type="ECO:0000313" key="2">
    <source>
        <dbReference type="EMBL" id="ADO76354.1"/>
    </source>
</evidence>
<dbReference type="eggNOG" id="COG3287">
    <property type="taxonomic scope" value="Bacteria"/>
</dbReference>
<dbReference type="SUPFAM" id="SSF55781">
    <property type="entry name" value="GAF domain-like"/>
    <property type="match status" value="1"/>
</dbReference>
<dbReference type="eggNOG" id="COG3706">
    <property type="taxonomic scope" value="Bacteria"/>
</dbReference>
<name>E3DMN0_HALPG</name>
<protein>
    <submittedName>
        <fullName evidence="2">Diguanylate cyclase</fullName>
    </submittedName>
</protein>
<dbReference type="FunFam" id="3.30.70.270:FF:000001">
    <property type="entry name" value="Diguanylate cyclase domain protein"/>
    <property type="match status" value="1"/>
</dbReference>
<dbReference type="SMART" id="SM01204">
    <property type="entry name" value="FIST_C"/>
    <property type="match status" value="1"/>
</dbReference>
<reference evidence="2 3" key="2">
    <citation type="journal article" date="2011" name="Stand. Genomic Sci.">
        <title>Complete genome sequence of the extremely halophilic Halanaerobium praevalens type strain (GSL).</title>
        <authorList>
            <person name="Ivanova N."/>
            <person name="Sikorski J."/>
            <person name="Chertkov O."/>
            <person name="Nolan M."/>
            <person name="Lucas S."/>
            <person name="Hammon N."/>
            <person name="Deshpande S."/>
            <person name="Cheng J.F."/>
            <person name="Tapia R."/>
            <person name="Han C."/>
            <person name="Goodwin L."/>
            <person name="Pitluck S."/>
            <person name="Huntemann M."/>
            <person name="Liolios K."/>
            <person name="Pagani I."/>
            <person name="Mavromatis K."/>
            <person name="Ovchinikova G."/>
            <person name="Pati A."/>
            <person name="Chen A."/>
            <person name="Palaniappan K."/>
            <person name="Land M."/>
            <person name="Hauser L."/>
            <person name="Brambilla E.M."/>
            <person name="Kannan K.P."/>
            <person name="Rohde M."/>
            <person name="Tindall B.J."/>
            <person name="Goker M."/>
            <person name="Detter J.C."/>
            <person name="Woyke T."/>
            <person name="Bristow J."/>
            <person name="Eisen J.A."/>
            <person name="Markowitz V."/>
            <person name="Hugenholtz P."/>
            <person name="Kyrpides N.C."/>
            <person name="Klenk H.P."/>
            <person name="Lapidus A."/>
        </authorList>
    </citation>
    <scope>NUCLEOTIDE SEQUENCE [LARGE SCALE GENOMIC DNA]</scope>
    <source>
        <strain evidence="3">ATCC 33744 / DSM 2228 / GSL</strain>
    </source>
</reference>
<dbReference type="Pfam" id="PF10442">
    <property type="entry name" value="FIST_C"/>
    <property type="match status" value="1"/>
</dbReference>
<dbReference type="InterPro" id="IPR043128">
    <property type="entry name" value="Rev_trsase/Diguanyl_cyclase"/>
</dbReference>
<dbReference type="Pfam" id="PF00990">
    <property type="entry name" value="GGDEF"/>
    <property type="match status" value="1"/>
</dbReference>
<dbReference type="NCBIfam" id="TIGR00254">
    <property type="entry name" value="GGDEF"/>
    <property type="match status" value="1"/>
</dbReference>
<dbReference type="EMBL" id="CP002175">
    <property type="protein sequence ID" value="ADO76354.1"/>
    <property type="molecule type" value="Genomic_DNA"/>
</dbReference>
<dbReference type="Gene3D" id="3.30.70.270">
    <property type="match status" value="1"/>
</dbReference>
<dbReference type="KEGG" id="hpk:Hprae_0197"/>
<dbReference type="AlphaFoldDB" id="E3DMN0"/>
<dbReference type="GO" id="GO:1902201">
    <property type="term" value="P:negative regulation of bacterial-type flagellum-dependent cell motility"/>
    <property type="evidence" value="ECO:0007669"/>
    <property type="project" value="TreeGrafter"/>
</dbReference>